<evidence type="ECO:0000313" key="2">
    <source>
        <dbReference type="Proteomes" id="UP000759273"/>
    </source>
</evidence>
<organism evidence="1 2">
    <name type="scientific">Subdoligranulum variabile</name>
    <dbReference type="NCBI Taxonomy" id="214851"/>
    <lineage>
        <taxon>Bacteria</taxon>
        <taxon>Bacillati</taxon>
        <taxon>Bacillota</taxon>
        <taxon>Clostridia</taxon>
        <taxon>Eubacteriales</taxon>
        <taxon>Oscillospiraceae</taxon>
        <taxon>Subdoligranulum</taxon>
    </lineage>
</organism>
<evidence type="ECO:0000313" key="1">
    <source>
        <dbReference type="EMBL" id="MBS5333128.1"/>
    </source>
</evidence>
<accession>A0A943DCB2</accession>
<dbReference type="Proteomes" id="UP000759273">
    <property type="component" value="Unassembled WGS sequence"/>
</dbReference>
<gene>
    <name evidence="1" type="ORF">KHY36_11450</name>
</gene>
<dbReference type="AlphaFoldDB" id="A0A943DCB2"/>
<comment type="caution">
    <text evidence="1">The sequence shown here is derived from an EMBL/GenBank/DDBJ whole genome shotgun (WGS) entry which is preliminary data.</text>
</comment>
<protein>
    <submittedName>
        <fullName evidence="1">Uncharacterized protein</fullName>
    </submittedName>
</protein>
<dbReference type="EMBL" id="JAGZGG010000031">
    <property type="protein sequence ID" value="MBS5333128.1"/>
    <property type="molecule type" value="Genomic_DNA"/>
</dbReference>
<proteinExistence type="predicted"/>
<reference evidence="1" key="1">
    <citation type="submission" date="2021-02" db="EMBL/GenBank/DDBJ databases">
        <title>Infant gut strain persistence is associated with maternal origin, phylogeny, and functional potential including surface adhesion and iron acquisition.</title>
        <authorList>
            <person name="Lou Y.C."/>
        </authorList>
    </citation>
    <scope>NUCLEOTIDE SEQUENCE</scope>
    <source>
        <strain evidence="1">L3_101_000M1_dasL3_101_000M1_concoct_87</strain>
    </source>
</reference>
<name>A0A943DCB2_9FIRM</name>
<sequence length="46" mass="5297">MILYNGMPIAGWIISVIAMKFYPLTGKKMIEIEDQIAKLQLKQTKE</sequence>